<organism evidence="2 3">
    <name type="scientific">Stylosanthes scabra</name>
    <dbReference type="NCBI Taxonomy" id="79078"/>
    <lineage>
        <taxon>Eukaryota</taxon>
        <taxon>Viridiplantae</taxon>
        <taxon>Streptophyta</taxon>
        <taxon>Embryophyta</taxon>
        <taxon>Tracheophyta</taxon>
        <taxon>Spermatophyta</taxon>
        <taxon>Magnoliopsida</taxon>
        <taxon>eudicotyledons</taxon>
        <taxon>Gunneridae</taxon>
        <taxon>Pentapetalae</taxon>
        <taxon>rosids</taxon>
        <taxon>fabids</taxon>
        <taxon>Fabales</taxon>
        <taxon>Fabaceae</taxon>
        <taxon>Papilionoideae</taxon>
        <taxon>50 kb inversion clade</taxon>
        <taxon>dalbergioids sensu lato</taxon>
        <taxon>Dalbergieae</taxon>
        <taxon>Pterocarpus clade</taxon>
        <taxon>Stylosanthes</taxon>
    </lineage>
</organism>
<evidence type="ECO:0000313" key="2">
    <source>
        <dbReference type="EMBL" id="MED6172153.1"/>
    </source>
</evidence>
<evidence type="ECO:0000256" key="1">
    <source>
        <dbReference type="SAM" id="MobiDB-lite"/>
    </source>
</evidence>
<evidence type="ECO:0000313" key="3">
    <source>
        <dbReference type="Proteomes" id="UP001341840"/>
    </source>
</evidence>
<feature type="compositionally biased region" description="Acidic residues" evidence="1">
    <location>
        <begin position="97"/>
        <end position="113"/>
    </location>
</feature>
<accession>A0ABU6VHQ7</accession>
<keyword evidence="3" id="KW-1185">Reference proteome</keyword>
<name>A0ABU6VHQ7_9FABA</name>
<dbReference type="Proteomes" id="UP001341840">
    <property type="component" value="Unassembled WGS sequence"/>
</dbReference>
<sequence length="198" mass="22888">MLGLIPSSCRVARKQPMREFTSCARNLRHVSFLFRISLPKDLVHQEELDNRIKNVEDQSRVGNSLHYPRVGCARATMLRTNEQEKKTKLGRMVMSENGEEENNSEKDLDEDVPEEEMPVIPRPMDVDVDENYLQYLEELQRHPECSPIHNSQAFAQHPFDDTQYQFSDSHNQPSFNISGVCHLQLARVYSLPCLSLDS</sequence>
<gene>
    <name evidence="2" type="ORF">PIB30_047437</name>
</gene>
<proteinExistence type="predicted"/>
<dbReference type="EMBL" id="JASCZI010151338">
    <property type="protein sequence ID" value="MED6172153.1"/>
    <property type="molecule type" value="Genomic_DNA"/>
</dbReference>
<protein>
    <submittedName>
        <fullName evidence="2">Uncharacterized protein</fullName>
    </submittedName>
</protein>
<comment type="caution">
    <text evidence="2">The sequence shown here is derived from an EMBL/GenBank/DDBJ whole genome shotgun (WGS) entry which is preliminary data.</text>
</comment>
<feature type="region of interest" description="Disordered" evidence="1">
    <location>
        <begin position="93"/>
        <end position="113"/>
    </location>
</feature>
<reference evidence="2 3" key="1">
    <citation type="journal article" date="2023" name="Plants (Basel)">
        <title>Bridging the Gap: Combining Genomics and Transcriptomics Approaches to Understand Stylosanthes scabra, an Orphan Legume from the Brazilian Caatinga.</title>
        <authorList>
            <person name="Ferreira-Neto J.R.C."/>
            <person name="da Silva M.D."/>
            <person name="Binneck E."/>
            <person name="de Melo N.F."/>
            <person name="da Silva R.H."/>
            <person name="de Melo A.L.T.M."/>
            <person name="Pandolfi V."/>
            <person name="Bustamante F.O."/>
            <person name="Brasileiro-Vidal A.C."/>
            <person name="Benko-Iseppon A.M."/>
        </authorList>
    </citation>
    <scope>NUCLEOTIDE SEQUENCE [LARGE SCALE GENOMIC DNA]</scope>
    <source>
        <tissue evidence="2">Leaves</tissue>
    </source>
</reference>